<reference evidence="1" key="1">
    <citation type="submission" date="2024-06" db="EMBL/GenBank/DDBJ databases">
        <title>Intestivirid acquisition increases across infancy in a wild primate population.</title>
        <authorList>
            <person name="Schneider-Creas I.A."/>
            <person name="Moya I.L."/>
            <person name="Chiou K.L."/>
            <person name="Baniel A."/>
            <person name="Azanaw Haile A."/>
            <person name="Kebede F."/>
            <person name="Abebe B."/>
            <person name="Snyder-Mackler N."/>
            <person name="Varsani A."/>
        </authorList>
    </citation>
    <scope>NUCLEOTIDE SEQUENCE</scope>
    <source>
        <strain evidence="1">Int_RNL_2018_1178_PEE</strain>
    </source>
</reference>
<sequence length="155" mass="18429">MLKLDTNQKIHVIPMPIYQDYYVLTSRIDISRKEQVIMTYITEEEEQKLDEGKELTLKRGNISFQIHGNNVYCYGEVNFNKGSDDCKQIATFNFLDNLGWKGIVIPSDYDYEHHECHSPFKYYRWTETWKPDVLARYAHGCLNKPKRIVLFKKLL</sequence>
<accession>A0AAU8MI19</accession>
<proteinExistence type="predicted"/>
<evidence type="ECO:0000313" key="1">
    <source>
        <dbReference type="EMBL" id="XCO00222.1"/>
    </source>
</evidence>
<dbReference type="EMBL" id="PP965496">
    <property type="protein sequence ID" value="XCO00222.1"/>
    <property type="molecule type" value="Genomic_DNA"/>
</dbReference>
<organism evidence="1">
    <name type="scientific">Geladintestivirus 6</name>
    <dbReference type="NCBI Taxonomy" id="3233138"/>
    <lineage>
        <taxon>Viruses</taxon>
        <taxon>Duplodnaviria</taxon>
        <taxon>Heunggongvirae</taxon>
        <taxon>Uroviricota</taxon>
        <taxon>Caudoviricetes</taxon>
        <taxon>Crassvirales</taxon>
    </lineage>
</organism>
<name>A0AAU8MI19_9CAUD</name>
<protein>
    <submittedName>
        <fullName evidence="1">Uncharacterized protein</fullName>
    </submittedName>
</protein>